<evidence type="ECO:0008006" key="3">
    <source>
        <dbReference type="Google" id="ProtNLM"/>
    </source>
</evidence>
<dbReference type="SUPFAM" id="SSF56300">
    <property type="entry name" value="Metallo-dependent phosphatases"/>
    <property type="match status" value="1"/>
</dbReference>
<accession>A0ABQ5ZKE5</accession>
<protein>
    <recommendedName>
        <fullName evidence="3">Calcineurin-like phosphoesterase domain-containing protein</fullName>
    </recommendedName>
</protein>
<dbReference type="EMBL" id="BSOP01000030">
    <property type="protein sequence ID" value="GLR52307.1"/>
    <property type="molecule type" value="Genomic_DNA"/>
</dbReference>
<dbReference type="Proteomes" id="UP001156702">
    <property type="component" value="Unassembled WGS sequence"/>
</dbReference>
<dbReference type="PANTHER" id="PTHR42850:SF4">
    <property type="entry name" value="ZINC-DEPENDENT ENDOPOLYPHOSPHATASE"/>
    <property type="match status" value="1"/>
</dbReference>
<gene>
    <name evidence="1" type="ORF">GCM10007923_35210</name>
</gene>
<dbReference type="Gene3D" id="3.60.21.10">
    <property type="match status" value="1"/>
</dbReference>
<keyword evidence="2" id="KW-1185">Reference proteome</keyword>
<organism evidence="1 2">
    <name type="scientific">Shinella yambaruensis</name>
    <dbReference type="NCBI Taxonomy" id="415996"/>
    <lineage>
        <taxon>Bacteria</taxon>
        <taxon>Pseudomonadati</taxon>
        <taxon>Pseudomonadota</taxon>
        <taxon>Alphaproteobacteria</taxon>
        <taxon>Hyphomicrobiales</taxon>
        <taxon>Rhizobiaceae</taxon>
        <taxon>Shinella</taxon>
    </lineage>
</organism>
<dbReference type="InterPro" id="IPR029052">
    <property type="entry name" value="Metallo-depent_PP-like"/>
</dbReference>
<name>A0ABQ5ZKE5_9HYPH</name>
<dbReference type="PANTHER" id="PTHR42850">
    <property type="entry name" value="METALLOPHOSPHOESTERASE"/>
    <property type="match status" value="1"/>
</dbReference>
<sequence length="194" mass="21494">MVAAHLREDSASHLILGNHDWFLREFLLDRLAADDLRRWIDQYGATGALLSYGIADPAADWTATRRRILGGWPGHRDVLCAARHVLVEEPFCFVHAGLRPQVPLAMQSAEDLMWIKAEFLDYRGAFEHRVVHGHTPTASGLPEVYPNRIALDTHAFKSGHLTAAVFEEGRLSHFLRTAVSADGTVTVEPLAAPA</sequence>
<comment type="caution">
    <text evidence="1">The sequence shown here is derived from an EMBL/GenBank/DDBJ whole genome shotgun (WGS) entry which is preliminary data.</text>
</comment>
<evidence type="ECO:0000313" key="1">
    <source>
        <dbReference type="EMBL" id="GLR52307.1"/>
    </source>
</evidence>
<evidence type="ECO:0000313" key="2">
    <source>
        <dbReference type="Proteomes" id="UP001156702"/>
    </source>
</evidence>
<proteinExistence type="predicted"/>
<reference evidence="2" key="1">
    <citation type="journal article" date="2019" name="Int. J. Syst. Evol. Microbiol.">
        <title>The Global Catalogue of Microorganisms (GCM) 10K type strain sequencing project: providing services to taxonomists for standard genome sequencing and annotation.</title>
        <authorList>
            <consortium name="The Broad Institute Genomics Platform"/>
            <consortium name="The Broad Institute Genome Sequencing Center for Infectious Disease"/>
            <person name="Wu L."/>
            <person name="Ma J."/>
        </authorList>
    </citation>
    <scope>NUCLEOTIDE SEQUENCE [LARGE SCALE GENOMIC DNA]</scope>
    <source>
        <strain evidence="2">NBRC 102122</strain>
    </source>
</reference>
<dbReference type="InterPro" id="IPR050126">
    <property type="entry name" value="Ap4A_hydrolase"/>
</dbReference>